<dbReference type="RefSeq" id="WP_014255134.1">
    <property type="nucleotide sequence ID" value="NC_016627.1"/>
</dbReference>
<keyword evidence="4 6" id="KW-1133">Transmembrane helix</keyword>
<gene>
    <name evidence="7" type="ordered locus">Clocl_1951</name>
</gene>
<dbReference type="EMBL" id="CP003065">
    <property type="protein sequence ID" value="AEV68553.1"/>
    <property type="molecule type" value="Genomic_DNA"/>
</dbReference>
<keyword evidence="7" id="KW-0966">Cell projection</keyword>
<evidence type="ECO:0000256" key="6">
    <source>
        <dbReference type="SAM" id="Phobius"/>
    </source>
</evidence>
<keyword evidence="2" id="KW-1003">Cell membrane</keyword>
<dbReference type="HOGENOM" id="CLU_1608032_0_0_9"/>
<dbReference type="eggNOG" id="ENOG5032T5Z">
    <property type="taxonomic scope" value="Bacteria"/>
</dbReference>
<accession>G8LVG4</accession>
<organism evidence="7 8">
    <name type="scientific">Acetivibrio clariflavus (strain DSM 19732 / NBRC 101661 / EBR45)</name>
    <name type="common">Clostridium clariflavum</name>
    <dbReference type="NCBI Taxonomy" id="720554"/>
    <lineage>
        <taxon>Bacteria</taxon>
        <taxon>Bacillati</taxon>
        <taxon>Bacillota</taxon>
        <taxon>Clostridia</taxon>
        <taxon>Eubacteriales</taxon>
        <taxon>Oscillospiraceae</taxon>
        <taxon>Acetivibrio</taxon>
    </lineage>
</organism>
<dbReference type="GO" id="GO:0044781">
    <property type="term" value="P:bacterial-type flagellum organization"/>
    <property type="evidence" value="ECO:0007669"/>
    <property type="project" value="InterPro"/>
</dbReference>
<dbReference type="GO" id="GO:0016020">
    <property type="term" value="C:membrane"/>
    <property type="evidence" value="ECO:0007669"/>
    <property type="project" value="InterPro"/>
</dbReference>
<protein>
    <submittedName>
        <fullName evidence="7">Flagellar biogenesis protein</fullName>
    </submittedName>
</protein>
<reference evidence="8" key="1">
    <citation type="submission" date="2011-12" db="EMBL/GenBank/DDBJ databases">
        <title>Complete sequence of Clostridium clariflavum DSM 19732.</title>
        <authorList>
            <consortium name="US DOE Joint Genome Institute"/>
            <person name="Lucas S."/>
            <person name="Han J."/>
            <person name="Lapidus A."/>
            <person name="Cheng J.-F."/>
            <person name="Goodwin L."/>
            <person name="Pitluck S."/>
            <person name="Peters L."/>
            <person name="Teshima H."/>
            <person name="Detter J.C."/>
            <person name="Han C."/>
            <person name="Tapia R."/>
            <person name="Land M."/>
            <person name="Hauser L."/>
            <person name="Kyrpides N."/>
            <person name="Ivanova N."/>
            <person name="Pagani I."/>
            <person name="Kitzmiller T."/>
            <person name="Lynd L."/>
            <person name="Izquierdo J."/>
            <person name="Woyke T."/>
        </authorList>
    </citation>
    <scope>NUCLEOTIDE SEQUENCE [LARGE SCALE GENOMIC DNA]</scope>
    <source>
        <strain evidence="8">DSM 19732 / NBRC 101661 / EBR45</strain>
    </source>
</reference>
<dbReference type="STRING" id="720554.Clocl_1951"/>
<keyword evidence="3 6" id="KW-0812">Transmembrane</keyword>
<comment type="subcellular location">
    <subcellularLocation>
        <location evidence="1">Cell membrane</location>
    </subcellularLocation>
</comment>
<evidence type="ECO:0000313" key="7">
    <source>
        <dbReference type="EMBL" id="AEV68553.1"/>
    </source>
</evidence>
<dbReference type="Proteomes" id="UP000005435">
    <property type="component" value="Chromosome"/>
</dbReference>
<dbReference type="Pfam" id="PF04347">
    <property type="entry name" value="FliO"/>
    <property type="match status" value="1"/>
</dbReference>
<keyword evidence="8" id="KW-1185">Reference proteome</keyword>
<evidence type="ECO:0000256" key="3">
    <source>
        <dbReference type="ARBA" id="ARBA00022692"/>
    </source>
</evidence>
<keyword evidence="7" id="KW-0969">Cilium</keyword>
<reference evidence="7 8" key="2">
    <citation type="journal article" date="2012" name="Stand. Genomic Sci.">
        <title>Complete Genome Sequence of Clostridium clariflavum DSM 19732.</title>
        <authorList>
            <person name="Izquierdo J.A."/>
            <person name="Goodwin L."/>
            <person name="Davenport K.W."/>
            <person name="Teshima H."/>
            <person name="Bruce D."/>
            <person name="Detter C."/>
            <person name="Tapia R."/>
            <person name="Han S."/>
            <person name="Land M."/>
            <person name="Hauser L."/>
            <person name="Jeffries C.D."/>
            <person name="Han J."/>
            <person name="Pitluck S."/>
            <person name="Nolan M."/>
            <person name="Chen A."/>
            <person name="Huntemann M."/>
            <person name="Mavromatis K."/>
            <person name="Mikhailova N."/>
            <person name="Liolios K."/>
            <person name="Woyke T."/>
            <person name="Lynd L.R."/>
        </authorList>
    </citation>
    <scope>NUCLEOTIDE SEQUENCE [LARGE SCALE GENOMIC DNA]</scope>
    <source>
        <strain evidence="8">DSM 19732 / NBRC 101661 / EBR45</strain>
    </source>
</reference>
<evidence type="ECO:0000256" key="4">
    <source>
        <dbReference type="ARBA" id="ARBA00022989"/>
    </source>
</evidence>
<dbReference type="AlphaFoldDB" id="G8LVG4"/>
<feature type="transmembrane region" description="Helical" evidence="6">
    <location>
        <begin position="6"/>
        <end position="32"/>
    </location>
</feature>
<evidence type="ECO:0000256" key="5">
    <source>
        <dbReference type="ARBA" id="ARBA00023136"/>
    </source>
</evidence>
<dbReference type="KEGG" id="ccl:Clocl_1951"/>
<dbReference type="OrthoDB" id="1739452at2"/>
<name>G8LVG4_ACECE</name>
<keyword evidence="7" id="KW-0282">Flagellum</keyword>
<evidence type="ECO:0000256" key="2">
    <source>
        <dbReference type="ARBA" id="ARBA00022475"/>
    </source>
</evidence>
<sequence precursor="true">MGFVDTLISFLVFAIVFGSIIFLAYVTTKLIANKSGRAMKGKYINIIETVSLGIEGRLHLVKVGEDFVLISVSGKNIQLLSKVNINDYSEEKSSENANSFAFKEIFEKYLQNFKGKQINEKDTEHEEEKDNIKDDRFQRNIEKLKKITAEKGKRYAAGGDENTNEKKK</sequence>
<proteinExistence type="predicted"/>
<evidence type="ECO:0000313" key="8">
    <source>
        <dbReference type="Proteomes" id="UP000005435"/>
    </source>
</evidence>
<dbReference type="InterPro" id="IPR022781">
    <property type="entry name" value="Flagellar_biosynth_FliO"/>
</dbReference>
<keyword evidence="5 6" id="KW-0472">Membrane</keyword>
<evidence type="ECO:0000256" key="1">
    <source>
        <dbReference type="ARBA" id="ARBA00004236"/>
    </source>
</evidence>